<reference evidence="1" key="2">
    <citation type="submission" date="2015-03" db="EMBL/GenBank/DDBJ databases">
        <authorList>
            <person name="Chow C.-E.T."/>
            <person name="Winget D.M."/>
            <person name="White R.A.III."/>
            <person name="Hallam S.J."/>
            <person name="Suttle C.A."/>
        </authorList>
    </citation>
    <scope>NUCLEOTIDE SEQUENCE</scope>
    <source>
        <strain evidence="1">Oxic1_6</strain>
    </source>
</reference>
<reference evidence="1" key="1">
    <citation type="journal article" date="2015" name="Front. Microbiol.">
        <title>Combining genomic sequencing methods to explore viral diversity and reveal potential virus-host interactions.</title>
        <authorList>
            <person name="Chow C.E."/>
            <person name="Winget D.M."/>
            <person name="White R.A.III."/>
            <person name="Hallam S.J."/>
            <person name="Suttle C.A."/>
        </authorList>
    </citation>
    <scope>NUCLEOTIDE SEQUENCE</scope>
    <source>
        <strain evidence="1">Oxic1_6</strain>
    </source>
</reference>
<proteinExistence type="predicted"/>
<sequence length="131" mass="14004">MTVEVYGLQATTDAMQRAIAGGLETVLADLMAQRAEDMQDALRGAGPGGGITPFDTGRLLTTADLDVTEHTVIFENDAAELGRESYASHAHHRNDETGGYKRDVAALFALTFGQAFADELERVTAEMLDAS</sequence>
<accession>A0A0F7L897</accession>
<dbReference type="EMBL" id="KR029601">
    <property type="protein sequence ID" value="AKH48140.1"/>
    <property type="molecule type" value="Genomic_DNA"/>
</dbReference>
<evidence type="ECO:0000313" key="1">
    <source>
        <dbReference type="EMBL" id="AKH48140.1"/>
    </source>
</evidence>
<protein>
    <submittedName>
        <fullName evidence="1">Uncharacterized protein</fullName>
    </submittedName>
</protein>
<organism evidence="1">
    <name type="scientific">uncultured marine virus</name>
    <dbReference type="NCBI Taxonomy" id="186617"/>
    <lineage>
        <taxon>Viruses</taxon>
        <taxon>environmental samples</taxon>
    </lineage>
</organism>
<name>A0A0F7L897_9VIRU</name>